<proteinExistence type="predicted"/>
<keyword evidence="6 11" id="KW-0812">Transmembrane</keyword>
<keyword evidence="4" id="KW-0597">Phosphoprotein</keyword>
<protein>
    <recommendedName>
        <fullName evidence="3">histidine kinase</fullName>
        <ecNumber evidence="3">2.7.13.3</ecNumber>
    </recommendedName>
</protein>
<comment type="catalytic activity">
    <reaction evidence="1">
        <text>ATP + protein L-histidine = ADP + protein N-phospho-L-histidine.</text>
        <dbReference type="EC" id="2.7.13.3"/>
    </reaction>
</comment>
<reference evidence="13" key="1">
    <citation type="journal article" date="2010" name="Nature">
        <title>The Dynamic genome of Hydra.</title>
        <authorList>
            <person name="Chapman J.A."/>
            <person name="Kirkness E.F."/>
            <person name="Simakov O."/>
            <person name="Hampson S.E."/>
            <person name="Mitros T."/>
            <person name="Weinmaier T."/>
            <person name="Rattei T."/>
            <person name="Balasubramanian P.G."/>
            <person name="Borman J."/>
            <person name="Busam D."/>
            <person name="Disbennett K."/>
            <person name="Pfannkoch C."/>
            <person name="Sumin N."/>
            <person name="Sutton G."/>
            <person name="Viswanathan L."/>
            <person name="Walenz B."/>
            <person name="Goodstein D.M."/>
            <person name="Hellsten U."/>
            <person name="Kawashima T."/>
            <person name="Prochnik S.E."/>
            <person name="Putnam N.H."/>
            <person name="Shu S."/>
            <person name="Blumberg B."/>
            <person name="Dana C.E."/>
            <person name="Gee L."/>
            <person name="Kibler D.F."/>
            <person name="Law L."/>
            <person name="Lindgens D."/>
            <person name="Martinez D.E."/>
            <person name="Peng J."/>
            <person name="Wigge P.A."/>
            <person name="Bertulat B."/>
            <person name="Guder C."/>
            <person name="Nakamura Y."/>
            <person name="Ozbek S."/>
            <person name="Watanabe H."/>
            <person name="Khalturin K."/>
            <person name="Hemmrich G."/>
            <person name="Franke A."/>
            <person name="Augustin R."/>
            <person name="Fraune S."/>
            <person name="Hayakawa E."/>
            <person name="Hayakawa S."/>
            <person name="Hirose M."/>
            <person name="Hwang J."/>
            <person name="Ikeo K."/>
            <person name="Nishimiya-Fujisawa C."/>
            <person name="Ogura A."/>
            <person name="Takahashi T."/>
            <person name="Steinmetz P.R."/>
            <person name="Zhang X."/>
            <person name="Aufschnaiter R."/>
            <person name="Eder M.K."/>
            <person name="Gorny A.K."/>
            <person name="Salvenmoser W."/>
            <person name="Heimberg A.M."/>
            <person name="Wheeler B.M."/>
            <person name="Peterson K.J."/>
            <person name="Boettger A."/>
            <person name="Tischler P."/>
            <person name="Wolf A."/>
            <person name="Gojobori T."/>
            <person name="Remington K.A."/>
            <person name="Strausberg R.L."/>
            <person name="Venter J."/>
            <person name="Technau U."/>
            <person name="Hobmayer B."/>
            <person name="Bosch T.C."/>
            <person name="Holstein T.W."/>
            <person name="Fujisawa T."/>
            <person name="Bode H.R."/>
            <person name="David C.N."/>
            <person name="Rokhsar D.S."/>
            <person name="Steele R.E."/>
        </authorList>
    </citation>
    <scope>NUCLEOTIDE SEQUENCE</scope>
</reference>
<evidence type="ECO:0000259" key="12">
    <source>
        <dbReference type="PROSITE" id="PS50109"/>
    </source>
</evidence>
<dbReference type="InterPro" id="IPR005467">
    <property type="entry name" value="His_kinase_dom"/>
</dbReference>
<dbReference type="InterPro" id="IPR036097">
    <property type="entry name" value="HisK_dim/P_sf"/>
</dbReference>
<dbReference type="Gene3D" id="1.10.287.130">
    <property type="match status" value="1"/>
</dbReference>
<dbReference type="Pfam" id="PF00512">
    <property type="entry name" value="HisKA"/>
    <property type="match status" value="1"/>
</dbReference>
<dbReference type="PROSITE" id="PS50109">
    <property type="entry name" value="HIS_KIN"/>
    <property type="match status" value="1"/>
</dbReference>
<dbReference type="InterPro" id="IPR036890">
    <property type="entry name" value="HATPase_C_sf"/>
</dbReference>
<dbReference type="GO" id="GO:0005886">
    <property type="term" value="C:plasma membrane"/>
    <property type="evidence" value="ECO:0007669"/>
    <property type="project" value="TreeGrafter"/>
</dbReference>
<evidence type="ECO:0000256" key="10">
    <source>
        <dbReference type="SAM" id="MobiDB-lite"/>
    </source>
</evidence>
<dbReference type="InterPro" id="IPR050428">
    <property type="entry name" value="TCS_sensor_his_kinase"/>
</dbReference>
<dbReference type="InterPro" id="IPR004358">
    <property type="entry name" value="Sig_transdc_His_kin-like_C"/>
</dbReference>
<feature type="transmembrane region" description="Helical" evidence="11">
    <location>
        <begin position="38"/>
        <end position="55"/>
    </location>
</feature>
<accession>C9YD85</accession>
<dbReference type="Gene3D" id="3.30.565.10">
    <property type="entry name" value="Histidine kinase-like ATPase, C-terminal domain"/>
    <property type="match status" value="1"/>
</dbReference>
<dbReference type="InterPro" id="IPR003661">
    <property type="entry name" value="HisK_dim/P_dom"/>
</dbReference>
<dbReference type="EMBL" id="FN543105">
    <property type="protein sequence ID" value="CBA31056.1"/>
    <property type="molecule type" value="Genomic_DNA"/>
</dbReference>
<keyword evidence="8 11" id="KW-1133">Transmembrane helix</keyword>
<dbReference type="SUPFAM" id="SSF55874">
    <property type="entry name" value="ATPase domain of HSP90 chaperone/DNA topoisomerase II/histidine kinase"/>
    <property type="match status" value="1"/>
</dbReference>
<keyword evidence="5 13" id="KW-0808">Transferase</keyword>
<keyword evidence="7" id="KW-0418">Kinase</keyword>
<feature type="domain" description="Histidine kinase" evidence="12">
    <location>
        <begin position="138"/>
        <end position="349"/>
    </location>
</feature>
<feature type="region of interest" description="Disordered" evidence="10">
    <location>
        <begin position="1"/>
        <end position="28"/>
    </location>
</feature>
<sequence length="377" mass="40956">MDDARYRLPSGGRTGPRQQGSGMTQTNGKAAQSMRKQLLLMFVICTGLGGALGAIGSTTPWISVCIALAGAPTLWWLAGHCLRPLQELTTTVASRQPQETTPLGHTPAVELEPIVRALNVQWQQQRDALEQQQRFIAEASHQLRTPLAVLKTQVQGVTSGELPASDTLPKMLRTLNRASHLANQLLSQAKVEQKVRHAQWSLVDMHHLASEILVEFAPLIARKQLEVSLDAEPVRLMSDSWLIGELLRNLLANAIRQSTAGASLGVVIRHLPDEMELLVWDNAGGLDEAVRERLFQPFESASGGTGVGLGLSICKQIAVSMHATLDLYNRIQQGAVVGVDAVVRWPRPAHAMAQDTAVPDRTMPHAALSKATLRMPA</sequence>
<evidence type="ECO:0000256" key="1">
    <source>
        <dbReference type="ARBA" id="ARBA00000085"/>
    </source>
</evidence>
<evidence type="ECO:0000256" key="4">
    <source>
        <dbReference type="ARBA" id="ARBA00022553"/>
    </source>
</evidence>
<feature type="compositionally biased region" description="Polar residues" evidence="10">
    <location>
        <begin position="16"/>
        <end position="28"/>
    </location>
</feature>
<evidence type="ECO:0000256" key="9">
    <source>
        <dbReference type="ARBA" id="ARBA00023136"/>
    </source>
</evidence>
<dbReference type="CDD" id="cd00082">
    <property type="entry name" value="HisKA"/>
    <property type="match status" value="1"/>
</dbReference>
<evidence type="ECO:0000256" key="6">
    <source>
        <dbReference type="ARBA" id="ARBA00022692"/>
    </source>
</evidence>
<evidence type="ECO:0000256" key="5">
    <source>
        <dbReference type="ARBA" id="ARBA00022679"/>
    </source>
</evidence>
<evidence type="ECO:0000256" key="3">
    <source>
        <dbReference type="ARBA" id="ARBA00012438"/>
    </source>
</evidence>
<dbReference type="SMART" id="SM00388">
    <property type="entry name" value="HisKA"/>
    <property type="match status" value="1"/>
</dbReference>
<evidence type="ECO:0000256" key="2">
    <source>
        <dbReference type="ARBA" id="ARBA00004370"/>
    </source>
</evidence>
<comment type="subcellular location">
    <subcellularLocation>
        <location evidence="2">Membrane</location>
    </subcellularLocation>
</comment>
<dbReference type="PANTHER" id="PTHR45436:SF1">
    <property type="entry name" value="SENSOR PROTEIN QSEC"/>
    <property type="match status" value="1"/>
</dbReference>
<evidence type="ECO:0000256" key="7">
    <source>
        <dbReference type="ARBA" id="ARBA00022777"/>
    </source>
</evidence>
<dbReference type="PRINTS" id="PR00344">
    <property type="entry name" value="BCTRLSENSOR"/>
</dbReference>
<dbReference type="SUPFAM" id="SSF47384">
    <property type="entry name" value="Homodimeric domain of signal transducing histidine kinase"/>
    <property type="match status" value="1"/>
</dbReference>
<evidence type="ECO:0000313" key="13">
    <source>
        <dbReference type="EMBL" id="CBA31056.1"/>
    </source>
</evidence>
<name>C9YD85_CURXX</name>
<dbReference type="Pfam" id="PF02518">
    <property type="entry name" value="HATPase_c"/>
    <property type="match status" value="1"/>
</dbReference>
<dbReference type="PANTHER" id="PTHR45436">
    <property type="entry name" value="SENSOR HISTIDINE KINASE YKOH"/>
    <property type="match status" value="1"/>
</dbReference>
<evidence type="ECO:0000256" key="11">
    <source>
        <dbReference type="SAM" id="Phobius"/>
    </source>
</evidence>
<dbReference type="SMART" id="SM00387">
    <property type="entry name" value="HATPase_c"/>
    <property type="match status" value="1"/>
</dbReference>
<gene>
    <name evidence="13" type="ORF">Csp_C26640</name>
</gene>
<dbReference type="InterPro" id="IPR003594">
    <property type="entry name" value="HATPase_dom"/>
</dbReference>
<dbReference type="GO" id="GO:0000155">
    <property type="term" value="F:phosphorelay sensor kinase activity"/>
    <property type="evidence" value="ECO:0007669"/>
    <property type="project" value="InterPro"/>
</dbReference>
<evidence type="ECO:0000256" key="8">
    <source>
        <dbReference type="ARBA" id="ARBA00022989"/>
    </source>
</evidence>
<organism evidence="13">
    <name type="scientific">Curvibacter symbiont subsp. Hydra magnipapillata</name>
    <dbReference type="NCBI Taxonomy" id="667019"/>
    <lineage>
        <taxon>Bacteria</taxon>
        <taxon>Pseudomonadati</taxon>
        <taxon>Pseudomonadota</taxon>
        <taxon>Betaproteobacteria</taxon>
        <taxon>Burkholderiales</taxon>
        <taxon>Comamonadaceae</taxon>
        <taxon>Curvibacter</taxon>
    </lineage>
</organism>
<keyword evidence="9 11" id="KW-0472">Membrane</keyword>
<dbReference type="EC" id="2.7.13.3" evidence="3"/>
<dbReference type="AlphaFoldDB" id="C9YD85"/>